<feature type="repeat" description="ARM" evidence="1">
    <location>
        <begin position="119"/>
        <end position="163"/>
    </location>
</feature>
<dbReference type="Gramene" id="Mp1g24290.1">
    <property type="protein sequence ID" value="Mp1g24290.1.cds"/>
    <property type="gene ID" value="Mp1g24290"/>
</dbReference>
<evidence type="ECO:0000313" key="3">
    <source>
        <dbReference type="EMBL" id="PTQ36841.1"/>
    </source>
</evidence>
<dbReference type="InterPro" id="IPR011989">
    <property type="entry name" value="ARM-like"/>
</dbReference>
<proteinExistence type="predicted"/>
<protein>
    <recommendedName>
        <fullName evidence="5">Armadillo repeat-containing domain-containing protein</fullName>
    </recommendedName>
</protein>
<keyword evidence="4" id="KW-1185">Reference proteome</keyword>
<dbReference type="OrthoDB" id="409644at2759"/>
<dbReference type="PANTHER" id="PTHR15599:SF3">
    <property type="entry name" value="ARMADILLO REPEAT-CONTAINING DOMAIN-CONTAINING PROTEIN"/>
    <property type="match status" value="1"/>
</dbReference>
<evidence type="ECO:0008006" key="5">
    <source>
        <dbReference type="Google" id="ProtNLM"/>
    </source>
</evidence>
<dbReference type="EMBL" id="KZ772733">
    <property type="protein sequence ID" value="PTQ36841.1"/>
    <property type="molecule type" value="Genomic_DNA"/>
</dbReference>
<feature type="repeat" description="ARM" evidence="1">
    <location>
        <begin position="244"/>
        <end position="286"/>
    </location>
</feature>
<feature type="repeat" description="ARM" evidence="1">
    <location>
        <begin position="203"/>
        <end position="245"/>
    </location>
</feature>
<organism evidence="3 4">
    <name type="scientific">Marchantia polymorpha</name>
    <name type="common">Common liverwort</name>
    <name type="synonym">Marchantia aquatica</name>
    <dbReference type="NCBI Taxonomy" id="3197"/>
    <lineage>
        <taxon>Eukaryota</taxon>
        <taxon>Viridiplantae</taxon>
        <taxon>Streptophyta</taxon>
        <taxon>Embryophyta</taxon>
        <taxon>Marchantiophyta</taxon>
        <taxon>Marchantiopsida</taxon>
        <taxon>Marchantiidae</taxon>
        <taxon>Marchantiales</taxon>
        <taxon>Marchantiaceae</taxon>
        <taxon>Marchantia</taxon>
    </lineage>
</organism>
<feature type="region of interest" description="Disordered" evidence="2">
    <location>
        <begin position="1"/>
        <end position="35"/>
    </location>
</feature>
<accession>A0A2R6WSL4</accession>
<reference evidence="4" key="1">
    <citation type="journal article" date="2017" name="Cell">
        <title>Insights into land plant evolution garnered from the Marchantia polymorpha genome.</title>
        <authorList>
            <person name="Bowman J.L."/>
            <person name="Kohchi T."/>
            <person name="Yamato K.T."/>
            <person name="Jenkins J."/>
            <person name="Shu S."/>
            <person name="Ishizaki K."/>
            <person name="Yamaoka S."/>
            <person name="Nishihama R."/>
            <person name="Nakamura Y."/>
            <person name="Berger F."/>
            <person name="Adam C."/>
            <person name="Aki S.S."/>
            <person name="Althoff F."/>
            <person name="Araki T."/>
            <person name="Arteaga-Vazquez M.A."/>
            <person name="Balasubrmanian S."/>
            <person name="Barry K."/>
            <person name="Bauer D."/>
            <person name="Boehm C.R."/>
            <person name="Briginshaw L."/>
            <person name="Caballero-Perez J."/>
            <person name="Catarino B."/>
            <person name="Chen F."/>
            <person name="Chiyoda S."/>
            <person name="Chovatia M."/>
            <person name="Davies K.M."/>
            <person name="Delmans M."/>
            <person name="Demura T."/>
            <person name="Dierschke T."/>
            <person name="Dolan L."/>
            <person name="Dorantes-Acosta A.E."/>
            <person name="Eklund D.M."/>
            <person name="Florent S.N."/>
            <person name="Flores-Sandoval E."/>
            <person name="Fujiyama A."/>
            <person name="Fukuzawa H."/>
            <person name="Galik B."/>
            <person name="Grimanelli D."/>
            <person name="Grimwood J."/>
            <person name="Grossniklaus U."/>
            <person name="Hamada T."/>
            <person name="Haseloff J."/>
            <person name="Hetherington A.J."/>
            <person name="Higo A."/>
            <person name="Hirakawa Y."/>
            <person name="Hundley H.N."/>
            <person name="Ikeda Y."/>
            <person name="Inoue K."/>
            <person name="Inoue S.I."/>
            <person name="Ishida S."/>
            <person name="Jia Q."/>
            <person name="Kakita M."/>
            <person name="Kanazawa T."/>
            <person name="Kawai Y."/>
            <person name="Kawashima T."/>
            <person name="Kennedy M."/>
            <person name="Kinose K."/>
            <person name="Kinoshita T."/>
            <person name="Kohara Y."/>
            <person name="Koide E."/>
            <person name="Komatsu K."/>
            <person name="Kopischke S."/>
            <person name="Kubo M."/>
            <person name="Kyozuka J."/>
            <person name="Lagercrantz U."/>
            <person name="Lin S.S."/>
            <person name="Lindquist E."/>
            <person name="Lipzen A.M."/>
            <person name="Lu C.W."/>
            <person name="De Luna E."/>
            <person name="Martienssen R.A."/>
            <person name="Minamino N."/>
            <person name="Mizutani M."/>
            <person name="Mizutani M."/>
            <person name="Mochizuki N."/>
            <person name="Monte I."/>
            <person name="Mosher R."/>
            <person name="Nagasaki H."/>
            <person name="Nakagami H."/>
            <person name="Naramoto S."/>
            <person name="Nishitani K."/>
            <person name="Ohtani M."/>
            <person name="Okamoto T."/>
            <person name="Okumura M."/>
            <person name="Phillips J."/>
            <person name="Pollak B."/>
            <person name="Reinders A."/>
            <person name="Rovekamp M."/>
            <person name="Sano R."/>
            <person name="Sawa S."/>
            <person name="Schmid M.W."/>
            <person name="Shirakawa M."/>
            <person name="Solano R."/>
            <person name="Spunde A."/>
            <person name="Suetsugu N."/>
            <person name="Sugano S."/>
            <person name="Sugiyama A."/>
            <person name="Sun R."/>
            <person name="Suzuki Y."/>
            <person name="Takenaka M."/>
            <person name="Takezawa D."/>
            <person name="Tomogane H."/>
            <person name="Tsuzuki M."/>
            <person name="Ueda T."/>
            <person name="Umeda M."/>
            <person name="Ward J.M."/>
            <person name="Watanabe Y."/>
            <person name="Yazaki K."/>
            <person name="Yokoyama R."/>
            <person name="Yoshitake Y."/>
            <person name="Yotsui I."/>
            <person name="Zachgo S."/>
            <person name="Schmutz J."/>
        </authorList>
    </citation>
    <scope>NUCLEOTIDE SEQUENCE [LARGE SCALE GENOMIC DNA]</scope>
    <source>
        <strain evidence="4">Tak-1</strain>
    </source>
</reference>
<dbReference type="PANTHER" id="PTHR15599">
    <property type="entry name" value="RTDR1"/>
    <property type="match status" value="1"/>
</dbReference>
<dbReference type="InterPro" id="IPR000225">
    <property type="entry name" value="Armadillo"/>
</dbReference>
<dbReference type="SMART" id="SM00185">
    <property type="entry name" value="ARM"/>
    <property type="match status" value="4"/>
</dbReference>
<dbReference type="Pfam" id="PF00514">
    <property type="entry name" value="Arm"/>
    <property type="match status" value="3"/>
</dbReference>
<dbReference type="SUPFAM" id="SSF48371">
    <property type="entry name" value="ARM repeat"/>
    <property type="match status" value="1"/>
</dbReference>
<dbReference type="Proteomes" id="UP000244005">
    <property type="component" value="Unassembled WGS sequence"/>
</dbReference>
<dbReference type="OMA" id="KHASEPC"/>
<gene>
    <name evidence="3" type="ORF">MARPO_0061s0092</name>
</gene>
<evidence type="ECO:0000313" key="4">
    <source>
        <dbReference type="Proteomes" id="UP000244005"/>
    </source>
</evidence>
<dbReference type="InterPro" id="IPR042856">
    <property type="entry name" value="RSP14"/>
</dbReference>
<dbReference type="Gene3D" id="1.25.10.10">
    <property type="entry name" value="Leucine-rich Repeat Variant"/>
    <property type="match status" value="1"/>
</dbReference>
<evidence type="ECO:0000256" key="1">
    <source>
        <dbReference type="PROSITE-ProRule" id="PRU00259"/>
    </source>
</evidence>
<evidence type="ECO:0000256" key="2">
    <source>
        <dbReference type="SAM" id="MobiDB-lite"/>
    </source>
</evidence>
<dbReference type="PROSITE" id="PS50176">
    <property type="entry name" value="ARM_REPEAT"/>
    <property type="match status" value="4"/>
</dbReference>
<name>A0A2R6WSL4_MARPO</name>
<feature type="compositionally biased region" description="Basic residues" evidence="2">
    <location>
        <begin position="1"/>
        <end position="25"/>
    </location>
</feature>
<feature type="repeat" description="ARM" evidence="1">
    <location>
        <begin position="162"/>
        <end position="204"/>
    </location>
</feature>
<dbReference type="AlphaFoldDB" id="A0A2R6WSL4"/>
<dbReference type="InterPro" id="IPR016024">
    <property type="entry name" value="ARM-type_fold"/>
</dbReference>
<sequence length="381" mass="41586">MEMKRSMHFRVRRRKNKARRHVRRGTGRDHELKGTTQEGVDVVDDRTLSSALMDRFAGPTEAACDQLQLQEDARLLQRLKQELEQPTATLLERRQLLPIFGQLKILSRKQHIRTAIGPEGIRSLIRHLIESKHLAKVAAEGANVILNVCYEKSNVNVVLESGGTSTLVSFLSSDDEELQANAAGALQSICFQPEGRVIVRNLGAIPALVKLLDVPSVNVKARAVGALHNMSSDVYAIRVMRRKGGIKSLVKLLRSEHSSVCGSAAGALQNVSREIASRLIIRESQALPLLVGLLSHSEVQAQVSAAGALLNVLGPEMNETCASRNAMDKKRKAFVRTVTSMLVASLVYDACFTSGPSKDSYSFHQLKHASEPCSQGSSSGV</sequence>